<keyword evidence="2 6" id="KW-0645">Protease</keyword>
<evidence type="ECO:0000256" key="5">
    <source>
        <dbReference type="ARBA" id="ARBA00022825"/>
    </source>
</evidence>
<evidence type="ECO:0000259" key="7">
    <source>
        <dbReference type="Pfam" id="PF00089"/>
    </source>
</evidence>
<accession>A0A8J7PTF7</accession>
<name>A0A8J7PTF7_9PROT</name>
<evidence type="ECO:0000313" key="8">
    <source>
        <dbReference type="EMBL" id="MBN9413529.1"/>
    </source>
</evidence>
<keyword evidence="3" id="KW-0732">Signal</keyword>
<comment type="caution">
    <text evidence="8">The sequence shown here is derived from an EMBL/GenBank/DDBJ whole genome shotgun (WGS) entry which is preliminary data.</text>
</comment>
<dbReference type="AlphaFoldDB" id="A0A8J7PTF7"/>
<evidence type="ECO:0000256" key="3">
    <source>
        <dbReference type="ARBA" id="ARBA00022729"/>
    </source>
</evidence>
<dbReference type="EMBL" id="JAFKGL010000026">
    <property type="protein sequence ID" value="MBN9413529.1"/>
    <property type="molecule type" value="Genomic_DNA"/>
</dbReference>
<feature type="domain" description="Peptidase S1" evidence="7">
    <location>
        <begin position="2"/>
        <end position="160"/>
    </location>
</feature>
<gene>
    <name evidence="8" type="ORF">J0H12_06380</name>
</gene>
<keyword evidence="5 6" id="KW-0720">Serine protease</keyword>
<dbReference type="Gene3D" id="2.40.10.10">
    <property type="entry name" value="Trypsin-like serine proteases"/>
    <property type="match status" value="1"/>
</dbReference>
<dbReference type="GO" id="GO:0006508">
    <property type="term" value="P:proteolysis"/>
    <property type="evidence" value="ECO:0007669"/>
    <property type="project" value="UniProtKB-KW"/>
</dbReference>
<organism evidence="8 9">
    <name type="scientific">Candidatus Paracaedimonas acanthamoebae</name>
    <dbReference type="NCBI Taxonomy" id="244581"/>
    <lineage>
        <taxon>Bacteria</taxon>
        <taxon>Pseudomonadati</taxon>
        <taxon>Pseudomonadota</taxon>
        <taxon>Alphaproteobacteria</taxon>
        <taxon>Holosporales</taxon>
        <taxon>Caedimonadaceae</taxon>
        <taxon>Candidatus Paracaedimonas</taxon>
    </lineage>
</organism>
<dbReference type="GO" id="GO:0004252">
    <property type="term" value="F:serine-type endopeptidase activity"/>
    <property type="evidence" value="ECO:0007669"/>
    <property type="project" value="InterPro"/>
</dbReference>
<dbReference type="SUPFAM" id="SSF50494">
    <property type="entry name" value="Trypsin-like serine proteases"/>
    <property type="match status" value="1"/>
</dbReference>
<comment type="similarity">
    <text evidence="1 6">Belongs to the peptidase S1B family.</text>
</comment>
<dbReference type="InterPro" id="IPR009003">
    <property type="entry name" value="Peptidase_S1_PA"/>
</dbReference>
<dbReference type="PROSITE" id="PS00134">
    <property type="entry name" value="TRYPSIN_HIS"/>
    <property type="match status" value="1"/>
</dbReference>
<dbReference type="PANTHER" id="PTHR15462:SF8">
    <property type="entry name" value="SERINE PROTEASE"/>
    <property type="match status" value="1"/>
</dbReference>
<sequence>MVLTAAHCVYLKDYGPVHEVKFYPGRAGNISPSIAKHKKIFIPKDWETRQDEEHDIGMIVLEEKQHGENFASLKVLSDEILDNLNVRISGYPGERRDEHNLPYMYTMSGPVKTFKEHKFYYHVDTSGGQSGSGVLIEEDFRRTINTCIGIHVTGCQEEGNGAIRINKEKYEMIQQWIKRKL</sequence>
<protein>
    <recommendedName>
        <fullName evidence="6">Serine protease</fullName>
        <ecNumber evidence="6">3.4.21.-</ecNumber>
    </recommendedName>
</protein>
<dbReference type="InterPro" id="IPR050966">
    <property type="entry name" value="Glutamyl_endopeptidase"/>
</dbReference>
<proteinExistence type="inferred from homology"/>
<dbReference type="InterPro" id="IPR008256">
    <property type="entry name" value="Peptidase_S1B"/>
</dbReference>
<dbReference type="InterPro" id="IPR018114">
    <property type="entry name" value="TRYPSIN_HIS"/>
</dbReference>
<dbReference type="Proteomes" id="UP000664414">
    <property type="component" value="Unassembled WGS sequence"/>
</dbReference>
<dbReference type="PRINTS" id="PR00839">
    <property type="entry name" value="V8PROTEASE"/>
</dbReference>
<dbReference type="EC" id="3.4.21.-" evidence="6"/>
<evidence type="ECO:0000256" key="2">
    <source>
        <dbReference type="ARBA" id="ARBA00022670"/>
    </source>
</evidence>
<evidence type="ECO:0000256" key="1">
    <source>
        <dbReference type="ARBA" id="ARBA00008764"/>
    </source>
</evidence>
<dbReference type="InterPro" id="IPR001254">
    <property type="entry name" value="Trypsin_dom"/>
</dbReference>
<evidence type="ECO:0000313" key="9">
    <source>
        <dbReference type="Proteomes" id="UP000664414"/>
    </source>
</evidence>
<evidence type="ECO:0000256" key="6">
    <source>
        <dbReference type="RuleBase" id="RU004296"/>
    </source>
</evidence>
<dbReference type="InterPro" id="IPR043504">
    <property type="entry name" value="Peptidase_S1_PA_chymotrypsin"/>
</dbReference>
<evidence type="ECO:0000256" key="4">
    <source>
        <dbReference type="ARBA" id="ARBA00022801"/>
    </source>
</evidence>
<keyword evidence="4 6" id="KW-0378">Hydrolase</keyword>
<dbReference type="Pfam" id="PF00089">
    <property type="entry name" value="Trypsin"/>
    <property type="match status" value="1"/>
</dbReference>
<reference evidence="8" key="1">
    <citation type="submission" date="2021-02" db="EMBL/GenBank/DDBJ databases">
        <title>Thiocyanate and organic carbon inputs drive convergent selection for specific autotrophic Afipia and Thiobacillus strains within complex microbiomes.</title>
        <authorList>
            <person name="Huddy R.J."/>
            <person name="Sachdeva R."/>
            <person name="Kadzinga F."/>
            <person name="Kantor R.S."/>
            <person name="Harrison S.T.L."/>
            <person name="Banfield J.F."/>
        </authorList>
    </citation>
    <scope>NUCLEOTIDE SEQUENCE</scope>
    <source>
        <strain evidence="8">SCN18_10_11_15_R4_P_38_20</strain>
    </source>
</reference>
<dbReference type="PANTHER" id="PTHR15462">
    <property type="entry name" value="SERINE PROTEASE"/>
    <property type="match status" value="1"/>
</dbReference>